<dbReference type="Pfam" id="PF24534">
    <property type="entry name" value="HMA_PCA1"/>
    <property type="match status" value="1"/>
</dbReference>
<name>A0ABR4GK93_9EURO</name>
<dbReference type="InterPro" id="IPR036412">
    <property type="entry name" value="HAD-like_sf"/>
</dbReference>
<dbReference type="NCBIfam" id="TIGR01511">
    <property type="entry name" value="ATPase-IB1_Cu"/>
    <property type="match status" value="1"/>
</dbReference>
<evidence type="ECO:0000256" key="6">
    <source>
        <dbReference type="ARBA" id="ARBA00023136"/>
    </source>
</evidence>
<dbReference type="Pfam" id="PF00702">
    <property type="entry name" value="Hydrolase"/>
    <property type="match status" value="1"/>
</dbReference>
<feature type="region of interest" description="Disordered" evidence="8">
    <location>
        <begin position="232"/>
        <end position="278"/>
    </location>
</feature>
<dbReference type="Gene3D" id="3.30.70.100">
    <property type="match status" value="1"/>
</dbReference>
<dbReference type="NCBIfam" id="TIGR01525">
    <property type="entry name" value="ATPase-IB_hvy"/>
    <property type="match status" value="1"/>
</dbReference>
<dbReference type="PRINTS" id="PR00120">
    <property type="entry name" value="HATPASE"/>
</dbReference>
<feature type="transmembrane region" description="Helical" evidence="7">
    <location>
        <begin position="464"/>
        <end position="486"/>
    </location>
</feature>
<accession>A0ABR4GK93</accession>
<evidence type="ECO:0000313" key="11">
    <source>
        <dbReference type="Proteomes" id="UP001610563"/>
    </source>
</evidence>
<evidence type="ECO:0000256" key="1">
    <source>
        <dbReference type="ARBA" id="ARBA00004370"/>
    </source>
</evidence>
<dbReference type="EMBL" id="JBFTWV010000007">
    <property type="protein sequence ID" value="KAL2799473.1"/>
    <property type="molecule type" value="Genomic_DNA"/>
</dbReference>
<comment type="similarity">
    <text evidence="7">Belongs to the cation transport ATPase (P-type) (TC 3.A.3) family. Type IB subfamily.</text>
</comment>
<evidence type="ECO:0000313" key="10">
    <source>
        <dbReference type="EMBL" id="KAL2799473.1"/>
    </source>
</evidence>
<keyword evidence="4" id="KW-1278">Translocase</keyword>
<keyword evidence="6 7" id="KW-0472">Membrane</keyword>
<dbReference type="SUPFAM" id="SSF56784">
    <property type="entry name" value="HAD-like"/>
    <property type="match status" value="1"/>
</dbReference>
<evidence type="ECO:0000256" key="8">
    <source>
        <dbReference type="SAM" id="MobiDB-lite"/>
    </source>
</evidence>
<keyword evidence="2 7" id="KW-0812">Transmembrane</keyword>
<feature type="transmembrane region" description="Helical" evidence="7">
    <location>
        <begin position="525"/>
        <end position="549"/>
    </location>
</feature>
<dbReference type="Pfam" id="PF00122">
    <property type="entry name" value="E1-E2_ATPase"/>
    <property type="match status" value="1"/>
</dbReference>
<dbReference type="InterPro" id="IPR023214">
    <property type="entry name" value="HAD_sf"/>
</dbReference>
<feature type="domain" description="HMA" evidence="9">
    <location>
        <begin position="314"/>
        <end position="381"/>
    </location>
</feature>
<feature type="compositionally biased region" description="Polar residues" evidence="8">
    <location>
        <begin position="235"/>
        <end position="245"/>
    </location>
</feature>
<keyword evidence="11" id="KW-1185">Reference proteome</keyword>
<dbReference type="PROSITE" id="PS01229">
    <property type="entry name" value="COF_2"/>
    <property type="match status" value="1"/>
</dbReference>
<sequence>MGKSCCSGGPSQAQTAMPAPQSNSCRNSAKPPGCTDGCDVPKPSESCQSSGCCQPSMEMPSDVVNANDSALVTGPTACSKGCCGESNIPAQMPNLCGQDKQQQDICCAGPSCNESGDCEDADLSEPGSLEEDPNDPSCCRGKANPCCDASCLDRLAFRECDTDTISTAGASSPAASRCQGGNDGKPCEQHKRATRQKYAATLEALGCICRALLALGQESCCLPQKESFARRRSATKPSQSKSPVSKDTCCKVAPKVSPKRRSSSSERGTGNSCKKPCCKRSKAFSKQPTEKASSVVVNTDSCAPDLENGVSGTEHVILSISGMTCTGCETKLNRSLGMLKSVHNVKTSLVLSRAEFDLDLSASSLPEVIKHLTRTTEFKFERVGNQGANVDIIVTDAAHFAKQDWPRGVTGITVVSPTIANVSFDGTVIGARDLVERGFGAPVVLAPPRGDPTHKAGSKHVRHMGYMTLLSIVLTVPVLVLAWAPLPERELAYGSASLVLASLVQFIIAGPFYPKALKSLVFSKVIEMDLLIVLSTTAAYVFSVVSFGYMVADQPLSTGEFFETSTLLVTLIMVGRFVAAHARQKAVESISVQSLQTSTATLVDERGTDDRDIDVRLLQHGDFFKVAPHSKIPTDGTVVLGSSEVDESMITGESRPMEKHVRSTVIAGSINGSGTLVIRLTRLPGDNTISLIAAMVDQAKLSKPKIQDIADRVASYFVPVVVVLTVVTFVIWIAIGITVRNQPGSEAATTAITYAITVLIVSCPCAIGLAVPMVIVIASGVAAERGIIFKSAESIEVAYRASHVVFDKTGTLTEGKLSVVAEYTHYSEGVSSSLLLGLIGSNTHPVSAAVAAYLKSKDVSATVVDDSKSIPGKGFVGSAPGLVLKAGNSHWLNVSSDPHVRAILCQGYTAFCFSINDTLAAVFGLRDSIRSDAHDALAKLNDRGVSVHILSGDDDGAVRFVADALNIAYTNVRSRCTPSDKRAYIQDLLSPAPTPRNTKSPRKPVVVFCGDGTNDAVALAQATIGVHMNGGTDVAKSAADVVLMSPNLSGILSMIAISKASVNRIKFNFCWSFVYNLFAILLGAGAFVRVRIPPEFAGLGELVSVVPVIVAAVLLRWAKI</sequence>
<evidence type="ECO:0000256" key="2">
    <source>
        <dbReference type="ARBA" id="ARBA00022692"/>
    </source>
</evidence>
<dbReference type="InterPro" id="IPR006121">
    <property type="entry name" value="HMA_dom"/>
</dbReference>
<proteinExistence type="inferred from homology"/>
<keyword evidence="7" id="KW-0547">Nucleotide-binding</keyword>
<dbReference type="InterPro" id="IPR001757">
    <property type="entry name" value="P_typ_ATPase"/>
</dbReference>
<dbReference type="SUPFAM" id="SSF81653">
    <property type="entry name" value="Calcium ATPase, transduction domain A"/>
    <property type="match status" value="1"/>
</dbReference>
<dbReference type="InterPro" id="IPR027256">
    <property type="entry name" value="P-typ_ATPase_IB"/>
</dbReference>
<evidence type="ECO:0000256" key="4">
    <source>
        <dbReference type="ARBA" id="ARBA00022967"/>
    </source>
</evidence>
<feature type="region of interest" description="Disordered" evidence="8">
    <location>
        <begin position="1"/>
        <end position="34"/>
    </location>
</feature>
<dbReference type="SUPFAM" id="SSF55008">
    <property type="entry name" value="HMA, heavy metal-associated domain"/>
    <property type="match status" value="1"/>
</dbReference>
<dbReference type="InterPro" id="IPR023298">
    <property type="entry name" value="ATPase_P-typ_TM_dom_sf"/>
</dbReference>
<dbReference type="SFLD" id="SFLDS00003">
    <property type="entry name" value="Haloacid_Dehalogenase"/>
    <property type="match status" value="1"/>
</dbReference>
<dbReference type="SUPFAM" id="SSF81665">
    <property type="entry name" value="Calcium ATPase, transmembrane domain M"/>
    <property type="match status" value="1"/>
</dbReference>
<dbReference type="InterPro" id="IPR044492">
    <property type="entry name" value="P_typ_ATPase_HD_dom"/>
</dbReference>
<dbReference type="Pfam" id="PF00403">
    <property type="entry name" value="HMA"/>
    <property type="match status" value="1"/>
</dbReference>
<feature type="compositionally biased region" description="Polar residues" evidence="8">
    <location>
        <begin position="9"/>
        <end position="27"/>
    </location>
</feature>
<feature type="transmembrane region" description="Helical" evidence="7">
    <location>
        <begin position="492"/>
        <end position="513"/>
    </location>
</feature>
<dbReference type="PROSITE" id="PS50846">
    <property type="entry name" value="HMA_2"/>
    <property type="match status" value="1"/>
</dbReference>
<dbReference type="CDD" id="cd00371">
    <property type="entry name" value="HMA"/>
    <property type="match status" value="1"/>
</dbReference>
<evidence type="ECO:0000256" key="7">
    <source>
        <dbReference type="RuleBase" id="RU362081"/>
    </source>
</evidence>
<protein>
    <submittedName>
        <fullName evidence="10">Copper-translocating P-type ATPase</fullName>
    </submittedName>
</protein>
<dbReference type="InterPro" id="IPR023299">
    <property type="entry name" value="ATPase_P-typ_cyto_dom_N"/>
</dbReference>
<dbReference type="InterPro" id="IPR008250">
    <property type="entry name" value="ATPase_P-typ_transduc_dom_A_sf"/>
</dbReference>
<dbReference type="InterPro" id="IPR059000">
    <property type="entry name" value="ATPase_P-type_domA"/>
</dbReference>
<dbReference type="PANTHER" id="PTHR46594">
    <property type="entry name" value="P-TYPE CATION-TRANSPORTING ATPASE"/>
    <property type="match status" value="1"/>
</dbReference>
<keyword evidence="5 7" id="KW-1133">Transmembrane helix</keyword>
<dbReference type="InterPro" id="IPR018303">
    <property type="entry name" value="ATPase_P-typ_P_site"/>
</dbReference>
<feature type="transmembrane region" description="Helical" evidence="7">
    <location>
        <begin position="713"/>
        <end position="739"/>
    </location>
</feature>
<dbReference type="SFLD" id="SFLDG00002">
    <property type="entry name" value="C1.7:_P-type_atpase_like"/>
    <property type="match status" value="1"/>
</dbReference>
<dbReference type="PROSITE" id="PS00154">
    <property type="entry name" value="ATPASE_E1_E2"/>
    <property type="match status" value="1"/>
</dbReference>
<dbReference type="Gene3D" id="3.40.50.1000">
    <property type="entry name" value="HAD superfamily/HAD-like"/>
    <property type="match status" value="1"/>
</dbReference>
<dbReference type="InterPro" id="IPR056236">
    <property type="entry name" value="HMA_PCA1"/>
</dbReference>
<organism evidence="10 11">
    <name type="scientific">Aspergillus keveii</name>
    <dbReference type="NCBI Taxonomy" id="714993"/>
    <lineage>
        <taxon>Eukaryota</taxon>
        <taxon>Fungi</taxon>
        <taxon>Dikarya</taxon>
        <taxon>Ascomycota</taxon>
        <taxon>Pezizomycotina</taxon>
        <taxon>Eurotiomycetes</taxon>
        <taxon>Eurotiomycetidae</taxon>
        <taxon>Eurotiales</taxon>
        <taxon>Aspergillaceae</taxon>
        <taxon>Aspergillus</taxon>
        <taxon>Aspergillus subgen. Nidulantes</taxon>
    </lineage>
</organism>
<dbReference type="Proteomes" id="UP001610563">
    <property type="component" value="Unassembled WGS sequence"/>
</dbReference>
<comment type="caution">
    <text evidence="10">The sequence shown here is derived from an EMBL/GenBank/DDBJ whole genome shotgun (WGS) entry which is preliminary data.</text>
</comment>
<keyword evidence="3 7" id="KW-0479">Metal-binding</keyword>
<dbReference type="Gene3D" id="2.70.150.10">
    <property type="entry name" value="Calcium-transporting ATPase, cytoplasmic transduction domain A"/>
    <property type="match status" value="1"/>
</dbReference>
<evidence type="ECO:0000256" key="5">
    <source>
        <dbReference type="ARBA" id="ARBA00022989"/>
    </source>
</evidence>
<dbReference type="Gene3D" id="3.40.1110.10">
    <property type="entry name" value="Calcium-transporting ATPase, cytoplasmic domain N"/>
    <property type="match status" value="1"/>
</dbReference>
<dbReference type="NCBIfam" id="TIGR01494">
    <property type="entry name" value="ATPase_P-type"/>
    <property type="match status" value="1"/>
</dbReference>
<reference evidence="10 11" key="1">
    <citation type="submission" date="2024-07" db="EMBL/GenBank/DDBJ databases">
        <title>Section-level genome sequencing and comparative genomics of Aspergillus sections Usti and Cavernicolus.</title>
        <authorList>
            <consortium name="Lawrence Berkeley National Laboratory"/>
            <person name="Nybo J.L."/>
            <person name="Vesth T.C."/>
            <person name="Theobald S."/>
            <person name="Frisvad J.C."/>
            <person name="Larsen T.O."/>
            <person name="Kjaerboelling I."/>
            <person name="Rothschild-Mancinelli K."/>
            <person name="Lyhne E.K."/>
            <person name="Kogle M.E."/>
            <person name="Barry K."/>
            <person name="Clum A."/>
            <person name="Na H."/>
            <person name="Ledsgaard L."/>
            <person name="Lin J."/>
            <person name="Lipzen A."/>
            <person name="Kuo A."/>
            <person name="Riley R."/>
            <person name="Mondo S."/>
            <person name="Labutti K."/>
            <person name="Haridas S."/>
            <person name="Pangalinan J."/>
            <person name="Salamov A.A."/>
            <person name="Simmons B.A."/>
            <person name="Magnuson J.K."/>
            <person name="Chen J."/>
            <person name="Drula E."/>
            <person name="Henrissat B."/>
            <person name="Wiebenga A."/>
            <person name="Lubbers R.J."/>
            <person name="Gomes A.C."/>
            <person name="Makela M.R."/>
            <person name="Stajich J."/>
            <person name="Grigoriev I.V."/>
            <person name="Mortensen U.H."/>
            <person name="De Vries R.P."/>
            <person name="Baker S.E."/>
            <person name="Andersen M.R."/>
        </authorList>
    </citation>
    <scope>NUCLEOTIDE SEQUENCE [LARGE SCALE GENOMIC DNA]</scope>
    <source>
        <strain evidence="10 11">CBS 209.92</strain>
    </source>
</reference>
<evidence type="ECO:0000259" key="9">
    <source>
        <dbReference type="PROSITE" id="PS50846"/>
    </source>
</evidence>
<dbReference type="PANTHER" id="PTHR46594:SF4">
    <property type="entry name" value="P-TYPE CATION-TRANSPORTING ATPASE"/>
    <property type="match status" value="1"/>
</dbReference>
<feature type="transmembrane region" description="Helical" evidence="7">
    <location>
        <begin position="751"/>
        <end position="781"/>
    </location>
</feature>
<feature type="transmembrane region" description="Helical" evidence="7">
    <location>
        <begin position="1096"/>
        <end position="1118"/>
    </location>
</feature>
<comment type="subcellular location">
    <subcellularLocation>
        <location evidence="1 7">Membrane</location>
    </subcellularLocation>
</comment>
<dbReference type="PRINTS" id="PR00119">
    <property type="entry name" value="CATATPASE"/>
</dbReference>
<feature type="transmembrane region" description="Helical" evidence="7">
    <location>
        <begin position="1069"/>
        <end position="1090"/>
    </location>
</feature>
<keyword evidence="7" id="KW-0067">ATP-binding</keyword>
<evidence type="ECO:0000256" key="3">
    <source>
        <dbReference type="ARBA" id="ARBA00022723"/>
    </source>
</evidence>
<gene>
    <name evidence="10" type="ORF">BJX66DRAFT_292971</name>
</gene>
<dbReference type="SFLD" id="SFLDF00027">
    <property type="entry name" value="p-type_atpase"/>
    <property type="match status" value="1"/>
</dbReference>
<dbReference type="InterPro" id="IPR036163">
    <property type="entry name" value="HMA_dom_sf"/>
</dbReference>